<dbReference type="Proteomes" id="UP000289455">
    <property type="component" value="Unassembled WGS sequence"/>
</dbReference>
<protein>
    <submittedName>
        <fullName evidence="2">Uncharacterized protein</fullName>
    </submittedName>
</protein>
<name>A0A4Q1BZN5_9BACT</name>
<proteinExistence type="predicted"/>
<reference evidence="2 3" key="1">
    <citation type="submission" date="2019-01" db="EMBL/GenBank/DDBJ databases">
        <title>Cytophagaceae bacterium strain CAR-16.</title>
        <authorList>
            <person name="Chen W.-M."/>
        </authorList>
    </citation>
    <scope>NUCLEOTIDE SEQUENCE [LARGE SCALE GENOMIC DNA]</scope>
    <source>
        <strain evidence="2 3">CAR-16</strain>
    </source>
</reference>
<keyword evidence="1" id="KW-0812">Transmembrane</keyword>
<dbReference type="RefSeq" id="WP_129026673.1">
    <property type="nucleotide sequence ID" value="NZ_SDHY01000003.1"/>
</dbReference>
<feature type="transmembrane region" description="Helical" evidence="1">
    <location>
        <begin position="346"/>
        <end position="363"/>
    </location>
</feature>
<evidence type="ECO:0000256" key="1">
    <source>
        <dbReference type="SAM" id="Phobius"/>
    </source>
</evidence>
<evidence type="ECO:0000313" key="2">
    <source>
        <dbReference type="EMBL" id="RXK49575.1"/>
    </source>
</evidence>
<comment type="caution">
    <text evidence="2">The sequence shown here is derived from an EMBL/GenBank/DDBJ whole genome shotgun (WGS) entry which is preliminary data.</text>
</comment>
<sequence length="481" mass="56791">MKVAGFILSFLLLPLLLWANQYVYYLNPKDKKAYRIDLIKKEIARLDSNSNWVYYHSLLADSSYHPDLMKTGEFTIIQKKNTNRLHIFQECTNQIYVVDLTSFQLKRQDETYYRGDNCSSYRFFRGDLVYSIGGYGFWRTNNHLIYFDKKTKEWEAVNSYGESPEGIYHGFVSFIPEKDVLVTFSNYHTDVNHEYGKLKLDNSIYQFSFFTKSWKKLGEVTHPEISKILEEYSYEDRQYLFFTGKYFVFESPNNTNGIHKYYFINPRTLEVFSYDDLELKYSRIDLRSIQVTNTTVFKNGPWVLTVLQNQNTNSSNSFILINFDDLAKNARFIGFLNDLPWYKTDWFYGLILFSLVALLLIFTKNLKLSKGKKEPRYTALQESKLELENSSLLLLKSIMDSQQSGGMAIEEVNRILEIDNLAFDTQRYRRSAIINQINQTLTLLTGEKNTIVRINSEDDRRQKRYKINSNCLEILRKKLKD</sequence>
<dbReference type="InterPro" id="IPR011043">
    <property type="entry name" value="Gal_Oxase/kelch_b-propeller"/>
</dbReference>
<keyword evidence="1" id="KW-0472">Membrane</keyword>
<dbReference type="AlphaFoldDB" id="A0A4Q1BZN5"/>
<gene>
    <name evidence="2" type="ORF">ESB04_05205</name>
</gene>
<dbReference type="EMBL" id="SDHY01000003">
    <property type="protein sequence ID" value="RXK49575.1"/>
    <property type="molecule type" value="Genomic_DNA"/>
</dbReference>
<accession>A0A4Q1BZN5</accession>
<dbReference type="Gene3D" id="2.120.10.80">
    <property type="entry name" value="Kelch-type beta propeller"/>
    <property type="match status" value="1"/>
</dbReference>
<organism evidence="2 3">
    <name type="scientific">Aquirufa rosea</name>
    <dbReference type="NCBI Taxonomy" id="2509241"/>
    <lineage>
        <taxon>Bacteria</taxon>
        <taxon>Pseudomonadati</taxon>
        <taxon>Bacteroidota</taxon>
        <taxon>Cytophagia</taxon>
        <taxon>Cytophagales</taxon>
        <taxon>Flectobacillaceae</taxon>
        <taxon>Aquirufa</taxon>
    </lineage>
</organism>
<evidence type="ECO:0000313" key="3">
    <source>
        <dbReference type="Proteomes" id="UP000289455"/>
    </source>
</evidence>
<keyword evidence="1" id="KW-1133">Transmembrane helix</keyword>
<keyword evidence="3" id="KW-1185">Reference proteome</keyword>
<dbReference type="SUPFAM" id="SSF50965">
    <property type="entry name" value="Galactose oxidase, central domain"/>
    <property type="match status" value="1"/>
</dbReference>
<dbReference type="OrthoDB" id="965696at2"/>
<dbReference type="InterPro" id="IPR015915">
    <property type="entry name" value="Kelch-typ_b-propeller"/>
</dbReference>